<sequence length="86" mass="10043">MKMWLDKKIIFLLTLICFSLVGINSHGLKEYHFVVKEAHYRRLCSSKPILTVNGQFPGPIIRAYYGETIFVNVHNKGKYDITLHLY</sequence>
<evidence type="ECO:0000313" key="4">
    <source>
        <dbReference type="Proteomes" id="UP000289340"/>
    </source>
</evidence>
<evidence type="ECO:0000256" key="1">
    <source>
        <dbReference type="ARBA" id="ARBA00010609"/>
    </source>
</evidence>
<protein>
    <submittedName>
        <fullName evidence="3">Putative laccase-9</fullName>
    </submittedName>
</protein>
<dbReference type="SMR" id="A0A445LL59"/>
<dbReference type="SUPFAM" id="SSF49503">
    <property type="entry name" value="Cupredoxins"/>
    <property type="match status" value="1"/>
</dbReference>
<dbReference type="Gene3D" id="2.60.40.420">
    <property type="entry name" value="Cupredoxins - blue copper proteins"/>
    <property type="match status" value="1"/>
</dbReference>
<dbReference type="AlphaFoldDB" id="A0A445LL59"/>
<accession>A0A445LL59</accession>
<dbReference type="Pfam" id="PF07732">
    <property type="entry name" value="Cu-oxidase_3"/>
    <property type="match status" value="1"/>
</dbReference>
<organism evidence="3 4">
    <name type="scientific">Glycine soja</name>
    <name type="common">Wild soybean</name>
    <dbReference type="NCBI Taxonomy" id="3848"/>
    <lineage>
        <taxon>Eukaryota</taxon>
        <taxon>Viridiplantae</taxon>
        <taxon>Streptophyta</taxon>
        <taxon>Embryophyta</taxon>
        <taxon>Tracheophyta</taxon>
        <taxon>Spermatophyta</taxon>
        <taxon>Magnoliopsida</taxon>
        <taxon>eudicotyledons</taxon>
        <taxon>Gunneridae</taxon>
        <taxon>Pentapetalae</taxon>
        <taxon>rosids</taxon>
        <taxon>fabids</taxon>
        <taxon>Fabales</taxon>
        <taxon>Fabaceae</taxon>
        <taxon>Papilionoideae</taxon>
        <taxon>50 kb inversion clade</taxon>
        <taxon>NPAAA clade</taxon>
        <taxon>indigoferoid/millettioid clade</taxon>
        <taxon>Phaseoleae</taxon>
        <taxon>Glycine</taxon>
        <taxon>Glycine subgen. Soja</taxon>
    </lineage>
</organism>
<gene>
    <name evidence="3" type="ORF">D0Y65_003259</name>
</gene>
<keyword evidence="4" id="KW-1185">Reference proteome</keyword>
<proteinExistence type="inferred from homology"/>
<feature type="domain" description="Plastocyanin-like" evidence="2">
    <location>
        <begin position="35"/>
        <end position="85"/>
    </location>
</feature>
<comment type="caution">
    <text evidence="3">The sequence shown here is derived from an EMBL/GenBank/DDBJ whole genome shotgun (WGS) entry which is preliminary data.</text>
</comment>
<dbReference type="EMBL" id="QZWG01000002">
    <property type="protein sequence ID" value="RZC23857.1"/>
    <property type="molecule type" value="Genomic_DNA"/>
</dbReference>
<dbReference type="GO" id="GO:0005507">
    <property type="term" value="F:copper ion binding"/>
    <property type="evidence" value="ECO:0007669"/>
    <property type="project" value="InterPro"/>
</dbReference>
<reference evidence="3 4" key="1">
    <citation type="submission" date="2018-09" db="EMBL/GenBank/DDBJ databases">
        <title>A high-quality reference genome of wild soybean provides a powerful tool to mine soybean genomes.</title>
        <authorList>
            <person name="Xie M."/>
            <person name="Chung C.Y.L."/>
            <person name="Li M.-W."/>
            <person name="Wong F.-L."/>
            <person name="Chan T.-F."/>
            <person name="Lam H.-M."/>
        </authorList>
    </citation>
    <scope>NUCLEOTIDE SEQUENCE [LARGE SCALE GENOMIC DNA]</scope>
    <source>
        <strain evidence="4">cv. W05</strain>
        <tissue evidence="3">Hypocotyl of etiolated seedlings</tissue>
    </source>
</reference>
<dbReference type="InterPro" id="IPR008972">
    <property type="entry name" value="Cupredoxin"/>
</dbReference>
<comment type="similarity">
    <text evidence="1">Belongs to the multicopper oxidase family.</text>
</comment>
<dbReference type="InterPro" id="IPR011707">
    <property type="entry name" value="Cu-oxidase-like_N"/>
</dbReference>
<evidence type="ECO:0000313" key="3">
    <source>
        <dbReference type="EMBL" id="RZC23857.1"/>
    </source>
</evidence>
<dbReference type="Proteomes" id="UP000289340">
    <property type="component" value="Chromosome 2"/>
</dbReference>
<evidence type="ECO:0000259" key="2">
    <source>
        <dbReference type="Pfam" id="PF07732"/>
    </source>
</evidence>
<name>A0A445LL59_GLYSO</name>